<comment type="caution">
    <text evidence="4">The sequence shown here is derived from an EMBL/GenBank/DDBJ whole genome shotgun (WGS) entry which is preliminary data.</text>
</comment>
<dbReference type="InterPro" id="IPR038601">
    <property type="entry name" value="MttB-like_sf"/>
</dbReference>
<evidence type="ECO:0000313" key="5">
    <source>
        <dbReference type="Proteomes" id="UP000614469"/>
    </source>
</evidence>
<dbReference type="GO" id="GO:0015948">
    <property type="term" value="P:methanogenesis"/>
    <property type="evidence" value="ECO:0007669"/>
    <property type="project" value="InterPro"/>
</dbReference>
<evidence type="ECO:0000256" key="2">
    <source>
        <dbReference type="ARBA" id="ARBA00022603"/>
    </source>
</evidence>
<organism evidence="4 5">
    <name type="scientific">Candidatus Desulfolinea nitratireducens</name>
    <dbReference type="NCBI Taxonomy" id="2841698"/>
    <lineage>
        <taxon>Bacteria</taxon>
        <taxon>Bacillati</taxon>
        <taxon>Chloroflexota</taxon>
        <taxon>Anaerolineae</taxon>
        <taxon>Anaerolineales</taxon>
        <taxon>Anaerolineales incertae sedis</taxon>
        <taxon>Candidatus Desulfolinea</taxon>
    </lineage>
</organism>
<evidence type="ECO:0000256" key="3">
    <source>
        <dbReference type="ARBA" id="ARBA00022679"/>
    </source>
</evidence>
<evidence type="ECO:0000256" key="1">
    <source>
        <dbReference type="ARBA" id="ARBA00007137"/>
    </source>
</evidence>
<proteinExistence type="inferred from homology"/>
<keyword evidence="3" id="KW-0808">Transferase</keyword>
<gene>
    <name evidence="4" type="ORF">H8E29_02705</name>
</gene>
<dbReference type="Proteomes" id="UP000614469">
    <property type="component" value="Unassembled WGS sequence"/>
</dbReference>
<dbReference type="EMBL" id="JACNJN010000050">
    <property type="protein sequence ID" value="MBC8334151.1"/>
    <property type="molecule type" value="Genomic_DNA"/>
</dbReference>
<sequence length="482" mass="52849">MAYATLLTQEQVERIHEASLEILENVGLLVRHPMARDIYGKHGCMADPETQIVKIPPKVVEQFRAMMPPTFTFRGRDPQFDRTLPDEGPVIVTASSAPDIIDPVTGEVRRSRSDDIARIAHLINELPGYDVFSVSTLADDAPPEQFTLSRIYPSLKHCLKPIRINNKDLKDAEMILRLGALIAGSEEAYREHPFITHHFCPVVSPLTMDYDSTEMLIYFAKNKLPVYPSIVPNAGLTSPMSMTGTLVQGNAEFLAAAILMQMVQEATPLIYATLPTVADMRTGAYASGGIECGMLHMGCAQMARFYNVPSGGYIGLTNAKINDAQSGFETGLSTMAGVLAGMDMLNMGGLLDALKIFDFAKAVIDGEIAQMLKQVKRGFEFSEENLALNVIADAGPGGSFMTNKHTVKRMKTEALLPKIADRDAREGWEKKGSLDAHAHAMQRVRDILGKETSDLISPEVDAQIRAEFDGMVSGELEMPEGW</sequence>
<dbReference type="GO" id="GO:0008168">
    <property type="term" value="F:methyltransferase activity"/>
    <property type="evidence" value="ECO:0007669"/>
    <property type="project" value="UniProtKB-KW"/>
</dbReference>
<dbReference type="Pfam" id="PF06253">
    <property type="entry name" value="MTTB"/>
    <property type="match status" value="1"/>
</dbReference>
<keyword evidence="2 4" id="KW-0489">Methyltransferase</keyword>
<dbReference type="Gene3D" id="3.20.20.480">
    <property type="entry name" value="Trimethylamine methyltransferase-like"/>
    <property type="match status" value="1"/>
</dbReference>
<comment type="similarity">
    <text evidence="1">Belongs to the trimethylamine methyltransferase family.</text>
</comment>
<name>A0A8J6TDP3_9CHLR</name>
<evidence type="ECO:0000313" key="4">
    <source>
        <dbReference type="EMBL" id="MBC8334151.1"/>
    </source>
</evidence>
<protein>
    <submittedName>
        <fullName evidence="4">Trimethylamine methyltransferase family protein</fullName>
    </submittedName>
</protein>
<dbReference type="InterPro" id="IPR010426">
    <property type="entry name" value="MTTB_MeTrfase"/>
</dbReference>
<reference evidence="4 5" key="1">
    <citation type="submission" date="2020-08" db="EMBL/GenBank/DDBJ databases">
        <title>Bridging the membrane lipid divide: bacteria of the FCB group superphylum have the potential to synthesize archaeal ether lipids.</title>
        <authorList>
            <person name="Villanueva L."/>
            <person name="Von Meijenfeldt F.A.B."/>
            <person name="Westbye A.B."/>
            <person name="Yadav S."/>
            <person name="Hopmans E.C."/>
            <person name="Dutilh B.E."/>
            <person name="Sinninghe Damste J.S."/>
        </authorList>
    </citation>
    <scope>NUCLEOTIDE SEQUENCE [LARGE SCALE GENOMIC DNA]</scope>
    <source>
        <strain evidence="4">NIOZ-UU36</strain>
    </source>
</reference>
<accession>A0A8J6TDP3</accession>
<dbReference type="AlphaFoldDB" id="A0A8J6TDP3"/>
<dbReference type="GO" id="GO:0032259">
    <property type="term" value="P:methylation"/>
    <property type="evidence" value="ECO:0007669"/>
    <property type="project" value="UniProtKB-KW"/>
</dbReference>